<protein>
    <recommendedName>
        <fullName evidence="7">Mab-21-like HhH/H2TH-like domain-containing protein</fullName>
    </recommendedName>
</protein>
<accession>A0AAE0VH60</accession>
<dbReference type="Gene3D" id="1.10.1410.40">
    <property type="match status" value="1"/>
</dbReference>
<feature type="domain" description="Mab-21-like HhH/H2TH-like" evidence="7">
    <location>
        <begin position="311"/>
        <end position="395"/>
    </location>
</feature>
<reference evidence="8" key="2">
    <citation type="journal article" date="2021" name="Genome Biol. Evol.">
        <title>Developing a high-quality reference genome for a parasitic bivalve with doubly uniparental inheritance (Bivalvia: Unionida).</title>
        <authorList>
            <person name="Smith C.H."/>
        </authorList>
    </citation>
    <scope>NUCLEOTIDE SEQUENCE</scope>
    <source>
        <strain evidence="8">CHS0354</strain>
        <tissue evidence="8">Mantle</tissue>
    </source>
</reference>
<keyword evidence="3" id="KW-0808">Transferase</keyword>
<sequence length="535" mass="61686">MGAWYIGSESSGNNIADLLNNRSNDYHSDGTELQIYSAITYELDGTICVNMNISDYYERVSMRLSEVLDASGLKDDLRWRRINTWLQTEELEKIWHAIADPGVRLYYFGSQTEATTTPGLSSDIDKVVFIHHYVVLKDIQFWQPSLETETIFLMVADESTPPGYVKFQLVQRDEPMPVYNYQFGYVFLDSEGRSVLSNRCFPEVSGNLLGNLSVQFDQHGPAVTTLRTGMSLDLVYAIPSRCWPDQGFRWMSRSRKYNWPTRPMMDVIMKTVVFFVPVGLRISPEQHLEWRLSFSFAEKLLIMQFNSTQYKCYVMLKLIKNTFLNVNTVETVLTSYHCKTCMFYLIENTRASLWHPRNLMLCIDVCLKQLLTWIQCANCPNYFVPDENMFLCKLRGPAQKKIANILQDLLSQNGKYITTIRYENIGENVARAYPSLGMNLRCPDENIILQTIGHLENILHFFCLYCVSFHLSNVSVLKSRYGPRREIGNIVRLIFCSVLGNHLASQSLQQQMYNHENLIVANELLRWGSSSDVAA</sequence>
<evidence type="ECO:0000256" key="4">
    <source>
        <dbReference type="ARBA" id="ARBA00022695"/>
    </source>
</evidence>
<keyword evidence="9" id="KW-1185">Reference proteome</keyword>
<gene>
    <name evidence="8" type="ORF">CHS0354_026435</name>
</gene>
<proteinExistence type="inferred from homology"/>
<reference evidence="8" key="3">
    <citation type="submission" date="2023-05" db="EMBL/GenBank/DDBJ databases">
        <authorList>
            <person name="Smith C.H."/>
        </authorList>
    </citation>
    <scope>NUCLEOTIDE SEQUENCE</scope>
    <source>
        <strain evidence="8">CHS0354</strain>
        <tissue evidence="8">Mantle</tissue>
    </source>
</reference>
<reference evidence="8" key="1">
    <citation type="journal article" date="2021" name="Genome Biol. Evol.">
        <title>A High-Quality Reference Genome for a Parasitic Bivalve with Doubly Uniparental Inheritance (Bivalvia: Unionida).</title>
        <authorList>
            <person name="Smith C.H."/>
        </authorList>
    </citation>
    <scope>NUCLEOTIDE SEQUENCE</scope>
    <source>
        <strain evidence="8">CHS0354</strain>
    </source>
</reference>
<organism evidence="8 9">
    <name type="scientific">Potamilus streckersoni</name>
    <dbReference type="NCBI Taxonomy" id="2493646"/>
    <lineage>
        <taxon>Eukaryota</taxon>
        <taxon>Metazoa</taxon>
        <taxon>Spiralia</taxon>
        <taxon>Lophotrochozoa</taxon>
        <taxon>Mollusca</taxon>
        <taxon>Bivalvia</taxon>
        <taxon>Autobranchia</taxon>
        <taxon>Heteroconchia</taxon>
        <taxon>Palaeoheterodonta</taxon>
        <taxon>Unionida</taxon>
        <taxon>Unionoidea</taxon>
        <taxon>Unionidae</taxon>
        <taxon>Ambleminae</taxon>
        <taxon>Lampsilini</taxon>
        <taxon>Potamilus</taxon>
    </lineage>
</organism>
<comment type="caution">
    <text evidence="8">The sequence shown here is derived from an EMBL/GenBank/DDBJ whole genome shotgun (WGS) entry which is preliminary data.</text>
</comment>
<dbReference type="PANTHER" id="PTHR10656:SF42">
    <property type="entry name" value="CYCLIC GMP-AMP SYNTHASE-LIKE PROTEIN-RELATED"/>
    <property type="match status" value="1"/>
</dbReference>
<dbReference type="GO" id="GO:0016779">
    <property type="term" value="F:nucleotidyltransferase activity"/>
    <property type="evidence" value="ECO:0007669"/>
    <property type="project" value="UniProtKB-KW"/>
</dbReference>
<dbReference type="Pfam" id="PF20266">
    <property type="entry name" value="Mab-21_C"/>
    <property type="match status" value="1"/>
</dbReference>
<dbReference type="Proteomes" id="UP001195483">
    <property type="component" value="Unassembled WGS sequence"/>
</dbReference>
<evidence type="ECO:0000259" key="7">
    <source>
        <dbReference type="Pfam" id="PF20266"/>
    </source>
</evidence>
<comment type="cofactor">
    <cofactor evidence="1">
        <name>Mg(2+)</name>
        <dbReference type="ChEBI" id="CHEBI:18420"/>
    </cofactor>
</comment>
<keyword evidence="5" id="KW-0479">Metal-binding</keyword>
<keyword evidence="6" id="KW-0460">Magnesium</keyword>
<dbReference type="AlphaFoldDB" id="A0AAE0VH60"/>
<dbReference type="EMBL" id="JAEAOA010001578">
    <property type="protein sequence ID" value="KAK3577486.1"/>
    <property type="molecule type" value="Genomic_DNA"/>
</dbReference>
<dbReference type="InterPro" id="IPR024810">
    <property type="entry name" value="MAB21L/cGLR"/>
</dbReference>
<evidence type="ECO:0000256" key="6">
    <source>
        <dbReference type="ARBA" id="ARBA00022842"/>
    </source>
</evidence>
<evidence type="ECO:0000256" key="1">
    <source>
        <dbReference type="ARBA" id="ARBA00001946"/>
    </source>
</evidence>
<dbReference type="SMART" id="SM01265">
    <property type="entry name" value="Mab-21"/>
    <property type="match status" value="1"/>
</dbReference>
<dbReference type="InterPro" id="IPR046906">
    <property type="entry name" value="Mab-21_HhH/H2TH-like"/>
</dbReference>
<evidence type="ECO:0000313" key="9">
    <source>
        <dbReference type="Proteomes" id="UP001195483"/>
    </source>
</evidence>
<comment type="similarity">
    <text evidence="2">Belongs to the mab-21 family.</text>
</comment>
<name>A0AAE0VH60_9BIVA</name>
<dbReference type="PANTHER" id="PTHR10656">
    <property type="entry name" value="CELL FATE DETERMINING PROTEIN MAB21-RELATED"/>
    <property type="match status" value="1"/>
</dbReference>
<evidence type="ECO:0000256" key="5">
    <source>
        <dbReference type="ARBA" id="ARBA00022723"/>
    </source>
</evidence>
<dbReference type="GO" id="GO:0046872">
    <property type="term" value="F:metal ion binding"/>
    <property type="evidence" value="ECO:0007669"/>
    <property type="project" value="UniProtKB-KW"/>
</dbReference>
<evidence type="ECO:0000256" key="2">
    <source>
        <dbReference type="ARBA" id="ARBA00008307"/>
    </source>
</evidence>
<evidence type="ECO:0000313" key="8">
    <source>
        <dbReference type="EMBL" id="KAK3577486.1"/>
    </source>
</evidence>
<evidence type="ECO:0000256" key="3">
    <source>
        <dbReference type="ARBA" id="ARBA00022679"/>
    </source>
</evidence>
<keyword evidence="4" id="KW-0548">Nucleotidyltransferase</keyword>